<evidence type="ECO:0000313" key="2">
    <source>
        <dbReference type="Proteomes" id="UP000343317"/>
    </source>
</evidence>
<reference evidence="1 2" key="1">
    <citation type="submission" date="2019-08" db="EMBL/GenBank/DDBJ databases">
        <authorList>
            <person name="Peeters C."/>
        </authorList>
    </citation>
    <scope>NUCLEOTIDE SEQUENCE [LARGE SCALE GENOMIC DNA]</scope>
    <source>
        <strain evidence="1 2">LMG 31112</strain>
    </source>
</reference>
<evidence type="ECO:0000313" key="1">
    <source>
        <dbReference type="EMBL" id="VVE34701.1"/>
    </source>
</evidence>
<accession>A0A5E4XE38</accession>
<dbReference type="Proteomes" id="UP000343317">
    <property type="component" value="Unassembled WGS sequence"/>
</dbReference>
<dbReference type="AlphaFoldDB" id="A0A5E4XE38"/>
<dbReference type="EMBL" id="CABPSM010000012">
    <property type="protein sequence ID" value="VVE34701.1"/>
    <property type="molecule type" value="Genomic_DNA"/>
</dbReference>
<proteinExistence type="predicted"/>
<keyword evidence="2" id="KW-1185">Reference proteome</keyword>
<organism evidence="1 2">
    <name type="scientific">Pandoraea horticolens</name>
    <dbReference type="NCBI Taxonomy" id="2508298"/>
    <lineage>
        <taxon>Bacteria</taxon>
        <taxon>Pseudomonadati</taxon>
        <taxon>Pseudomonadota</taxon>
        <taxon>Betaproteobacteria</taxon>
        <taxon>Burkholderiales</taxon>
        <taxon>Burkholderiaceae</taxon>
        <taxon>Pandoraea</taxon>
    </lineage>
</organism>
<name>A0A5E4XE38_9BURK</name>
<gene>
    <name evidence="1" type="ORF">PHO31112_03818</name>
</gene>
<sequence>MDGLFTMASALSSIGAMRADIGRFPAPVALDAVRCRKNSDTTLNYWPPMPITS</sequence>
<protein>
    <submittedName>
        <fullName evidence="1">Uncharacterized protein</fullName>
    </submittedName>
</protein>